<dbReference type="InterPro" id="IPR048278">
    <property type="entry name" value="PFN"/>
</dbReference>
<keyword evidence="4" id="KW-0009">Actin-binding</keyword>
<gene>
    <name evidence="6" type="ORF">Scep_008126</name>
</gene>
<evidence type="ECO:0000256" key="1">
    <source>
        <dbReference type="ARBA" id="ARBA00004245"/>
    </source>
</evidence>
<dbReference type="SUPFAM" id="SSF55770">
    <property type="entry name" value="Profilin (actin-binding protein)"/>
    <property type="match status" value="1"/>
</dbReference>
<dbReference type="GO" id="GO:0005938">
    <property type="term" value="C:cell cortex"/>
    <property type="evidence" value="ECO:0007669"/>
    <property type="project" value="TreeGrafter"/>
</dbReference>
<dbReference type="GO" id="GO:0003785">
    <property type="term" value="F:actin monomer binding"/>
    <property type="evidence" value="ECO:0007669"/>
    <property type="project" value="TreeGrafter"/>
</dbReference>
<keyword evidence="3" id="KW-0963">Cytoplasm</keyword>
<protein>
    <recommendedName>
        <fullName evidence="8">Profilin</fullName>
    </recommendedName>
</protein>
<accession>A0AAP0KD12</accession>
<comment type="subcellular location">
    <subcellularLocation>
        <location evidence="1">Cytoplasm</location>
        <location evidence="1">Cytoskeleton</location>
    </subcellularLocation>
</comment>
<comment type="caution">
    <text evidence="6">The sequence shown here is derived from an EMBL/GenBank/DDBJ whole genome shotgun (WGS) entry which is preliminary data.</text>
</comment>
<evidence type="ECO:0000313" key="7">
    <source>
        <dbReference type="Proteomes" id="UP001419268"/>
    </source>
</evidence>
<evidence type="ECO:0000256" key="5">
    <source>
        <dbReference type="ARBA" id="ARBA00023212"/>
    </source>
</evidence>
<dbReference type="GO" id="GO:0005856">
    <property type="term" value="C:cytoskeleton"/>
    <property type="evidence" value="ECO:0007669"/>
    <property type="project" value="UniProtKB-SubCell"/>
</dbReference>
<dbReference type="InterPro" id="IPR005455">
    <property type="entry name" value="PFN_euk"/>
</dbReference>
<dbReference type="InterPro" id="IPR036140">
    <property type="entry name" value="PFN_sf"/>
</dbReference>
<dbReference type="PRINTS" id="PR01640">
    <property type="entry name" value="PROFILINPLNT"/>
</dbReference>
<organism evidence="6 7">
    <name type="scientific">Stephania cephalantha</name>
    <dbReference type="NCBI Taxonomy" id="152367"/>
    <lineage>
        <taxon>Eukaryota</taxon>
        <taxon>Viridiplantae</taxon>
        <taxon>Streptophyta</taxon>
        <taxon>Embryophyta</taxon>
        <taxon>Tracheophyta</taxon>
        <taxon>Spermatophyta</taxon>
        <taxon>Magnoliopsida</taxon>
        <taxon>Ranunculales</taxon>
        <taxon>Menispermaceae</taxon>
        <taxon>Menispermoideae</taxon>
        <taxon>Cissampelideae</taxon>
        <taxon>Stephania</taxon>
    </lineage>
</organism>
<evidence type="ECO:0000256" key="4">
    <source>
        <dbReference type="ARBA" id="ARBA00023203"/>
    </source>
</evidence>
<dbReference type="Proteomes" id="UP001419268">
    <property type="component" value="Unassembled WGS sequence"/>
</dbReference>
<keyword evidence="5" id="KW-0206">Cytoskeleton</keyword>
<sequence length="58" mass="6200">MAVNADDRSVYGKKGASGVCMAKTSQLLIIGVYDEKNQPGSAALVVEKLADYFIENGY</sequence>
<evidence type="ECO:0000313" key="6">
    <source>
        <dbReference type="EMBL" id="KAK9149369.1"/>
    </source>
</evidence>
<dbReference type="Pfam" id="PF00235">
    <property type="entry name" value="Profilin"/>
    <property type="match status" value="1"/>
</dbReference>
<keyword evidence="7" id="KW-1185">Reference proteome</keyword>
<evidence type="ECO:0008006" key="8">
    <source>
        <dbReference type="Google" id="ProtNLM"/>
    </source>
</evidence>
<evidence type="ECO:0000256" key="2">
    <source>
        <dbReference type="ARBA" id="ARBA00010058"/>
    </source>
</evidence>
<proteinExistence type="inferred from homology"/>
<comment type="similarity">
    <text evidence="2">Belongs to the profilin family.</text>
</comment>
<dbReference type="PANTHER" id="PTHR11604:SF0">
    <property type="entry name" value="PROFILIN"/>
    <property type="match status" value="1"/>
</dbReference>
<dbReference type="Gene3D" id="3.30.450.30">
    <property type="entry name" value="Dynein light chain 2a, cytoplasmic"/>
    <property type="match status" value="1"/>
</dbReference>
<dbReference type="EMBL" id="JBBNAG010000003">
    <property type="protein sequence ID" value="KAK9149369.1"/>
    <property type="molecule type" value="Genomic_DNA"/>
</dbReference>
<dbReference type="PRINTS" id="PR00392">
    <property type="entry name" value="PROFILIN"/>
</dbReference>
<dbReference type="AlphaFoldDB" id="A0AAP0KD12"/>
<name>A0AAP0KD12_9MAGN</name>
<evidence type="ECO:0000256" key="3">
    <source>
        <dbReference type="ARBA" id="ARBA00022490"/>
    </source>
</evidence>
<reference evidence="6 7" key="1">
    <citation type="submission" date="2024-01" db="EMBL/GenBank/DDBJ databases">
        <title>Genome assemblies of Stephania.</title>
        <authorList>
            <person name="Yang L."/>
        </authorList>
    </citation>
    <scope>NUCLEOTIDE SEQUENCE [LARGE SCALE GENOMIC DNA]</scope>
    <source>
        <strain evidence="6">JXDWG</strain>
        <tissue evidence="6">Leaf</tissue>
    </source>
</reference>
<dbReference type="PANTHER" id="PTHR11604">
    <property type="entry name" value="PROFILIN"/>
    <property type="match status" value="1"/>
</dbReference>